<dbReference type="Pfam" id="PF00589">
    <property type="entry name" value="Phage_integrase"/>
    <property type="match status" value="1"/>
</dbReference>
<evidence type="ECO:0000256" key="2">
    <source>
        <dbReference type="ARBA" id="ARBA00023125"/>
    </source>
</evidence>
<dbReference type="SUPFAM" id="SSF56349">
    <property type="entry name" value="DNA breaking-rejoining enzymes"/>
    <property type="match status" value="1"/>
</dbReference>
<protein>
    <submittedName>
        <fullName evidence="5">Integrase family protein</fullName>
    </submittedName>
</protein>
<gene>
    <name evidence="5" type="ordered locus">Spico_0577</name>
</gene>
<dbReference type="eggNOG" id="COG0582">
    <property type="taxonomic scope" value="Bacteria"/>
</dbReference>
<name>F4GK33_PARC1</name>
<dbReference type="InterPro" id="IPR011010">
    <property type="entry name" value="DNA_brk_join_enz"/>
</dbReference>
<keyword evidence="3" id="KW-0233">DNA recombination</keyword>
<dbReference type="AlphaFoldDB" id="F4GK33"/>
<dbReference type="GO" id="GO:0015074">
    <property type="term" value="P:DNA integration"/>
    <property type="evidence" value="ECO:0007669"/>
    <property type="project" value="InterPro"/>
</dbReference>
<dbReference type="GO" id="GO:0006310">
    <property type="term" value="P:DNA recombination"/>
    <property type="evidence" value="ECO:0007669"/>
    <property type="project" value="UniProtKB-KW"/>
</dbReference>
<evidence type="ECO:0000256" key="3">
    <source>
        <dbReference type="ARBA" id="ARBA00023172"/>
    </source>
</evidence>
<dbReference type="CDD" id="cd00397">
    <property type="entry name" value="DNA_BRE_C"/>
    <property type="match status" value="1"/>
</dbReference>
<feature type="domain" description="Tyr recombinase" evidence="4">
    <location>
        <begin position="197"/>
        <end position="391"/>
    </location>
</feature>
<evidence type="ECO:0000313" key="6">
    <source>
        <dbReference type="Proteomes" id="UP000007939"/>
    </source>
</evidence>
<dbReference type="InterPro" id="IPR050090">
    <property type="entry name" value="Tyrosine_recombinase_XerCD"/>
</dbReference>
<evidence type="ECO:0000313" key="5">
    <source>
        <dbReference type="EMBL" id="AEC01805.1"/>
    </source>
</evidence>
<evidence type="ECO:0000259" key="4">
    <source>
        <dbReference type="PROSITE" id="PS51898"/>
    </source>
</evidence>
<keyword evidence="2" id="KW-0238">DNA-binding</keyword>
<dbReference type="OrthoDB" id="370771at2"/>
<organism evidence="5 6">
    <name type="scientific">Parasphaerochaeta coccoides (strain ATCC BAA-1237 / DSM 17374 / SPN1)</name>
    <name type="common">Sphaerochaeta coccoides</name>
    <dbReference type="NCBI Taxonomy" id="760011"/>
    <lineage>
        <taxon>Bacteria</taxon>
        <taxon>Pseudomonadati</taxon>
        <taxon>Spirochaetota</taxon>
        <taxon>Spirochaetia</taxon>
        <taxon>Spirochaetales</taxon>
        <taxon>Sphaerochaetaceae</taxon>
        <taxon>Parasphaerochaeta</taxon>
    </lineage>
</organism>
<dbReference type="HOGENOM" id="CLU_053688_0_0_12"/>
<dbReference type="Proteomes" id="UP000007939">
    <property type="component" value="Chromosome"/>
</dbReference>
<accession>F4GK33</accession>
<dbReference type="GO" id="GO:0003677">
    <property type="term" value="F:DNA binding"/>
    <property type="evidence" value="ECO:0007669"/>
    <property type="project" value="UniProtKB-KW"/>
</dbReference>
<dbReference type="InterPro" id="IPR013762">
    <property type="entry name" value="Integrase-like_cat_sf"/>
</dbReference>
<comment type="similarity">
    <text evidence="1">Belongs to the 'phage' integrase family.</text>
</comment>
<sequence>MKVNVSFTLCRIKGKDRYRWYVLFRNPETGERMTKKSVENLRKNLGDFSRTPILRKTEAYEICIQALDAGVIFSPNSLHGSFRNYLESYWDWENSPAIQRKITIDPGSIGPDYAATRFSLLKRHVIPLLPSSLSIANVTSNHLRQLQYELVKEGQLANITINQMMSAVFTALKDIREGSGIPFSHIRPPKALSVSPRNRGILSENELRTLLARATRSTDRRLYLAASLSLLTGMRAGELRALTMKSIGNGLITVDKAYADKAGEKPPKGKRSRHVPCPISLCNELKDFAETNPYLNRETLDPLVFWSRRGGGHISSHFLPAKLQALLLTMMNKDELTTRNITFHSFRHMANTLLRGTVDESTLRMTIGHQSEEMSDIYTHMTQGRLELVRSAQERNILPFILEAKKADAATS</sequence>
<dbReference type="Gene3D" id="1.10.443.10">
    <property type="entry name" value="Intergrase catalytic core"/>
    <property type="match status" value="1"/>
</dbReference>
<dbReference type="RefSeq" id="WP_013739201.1">
    <property type="nucleotide sequence ID" value="NC_015436.1"/>
</dbReference>
<reference evidence="6" key="1">
    <citation type="submission" date="2011-04" db="EMBL/GenBank/DDBJ databases">
        <title>The complete genome of Spirochaeta coccoides DSM 17374.</title>
        <authorList>
            <person name="Lucas S."/>
            <person name="Copeland A."/>
            <person name="Lapidus A."/>
            <person name="Bruce D."/>
            <person name="Goodwin L."/>
            <person name="Pitluck S."/>
            <person name="Peters L."/>
            <person name="Kyrpides N."/>
            <person name="Mavromatis K."/>
            <person name="Pagani I."/>
            <person name="Ivanova N."/>
            <person name="Ovchinnikova G."/>
            <person name="Lu M."/>
            <person name="Detter J.C."/>
            <person name="Tapia R."/>
            <person name="Han C."/>
            <person name="Land M."/>
            <person name="Hauser L."/>
            <person name="Markowitz V."/>
            <person name="Cheng J.-F."/>
            <person name="Hugenholtz P."/>
            <person name="Woyke T."/>
            <person name="Wu D."/>
            <person name="Spring S."/>
            <person name="Schroeder M."/>
            <person name="Brambilla E."/>
            <person name="Klenk H.-P."/>
            <person name="Eisen J.A."/>
        </authorList>
    </citation>
    <scope>NUCLEOTIDE SEQUENCE [LARGE SCALE GENOMIC DNA]</scope>
    <source>
        <strain evidence="6">ATCC BAA-1237 / DSM 17374 / SPN1</strain>
    </source>
</reference>
<dbReference type="KEGG" id="scc:Spico_0577"/>
<evidence type="ECO:0000256" key="1">
    <source>
        <dbReference type="ARBA" id="ARBA00008857"/>
    </source>
</evidence>
<proteinExistence type="inferred from homology"/>
<dbReference type="PROSITE" id="PS51898">
    <property type="entry name" value="TYR_RECOMBINASE"/>
    <property type="match status" value="1"/>
</dbReference>
<dbReference type="PANTHER" id="PTHR30349">
    <property type="entry name" value="PHAGE INTEGRASE-RELATED"/>
    <property type="match status" value="1"/>
</dbReference>
<keyword evidence="6" id="KW-1185">Reference proteome</keyword>
<reference evidence="5 6" key="2">
    <citation type="journal article" date="2012" name="Stand. Genomic Sci.">
        <title>Complete genome sequence of the termite hindgut bacterium Spirochaeta coccoides type strain (SPN1(T)), reclassification in the genus Sphaerochaeta as Sphaerochaeta coccoides comb. nov. and emendations of the family Spirochaetaceae and the genus Sphaerochaeta.</title>
        <authorList>
            <person name="Abt B."/>
            <person name="Han C."/>
            <person name="Scheuner C."/>
            <person name="Lu M."/>
            <person name="Lapidus A."/>
            <person name="Nolan M."/>
            <person name="Lucas S."/>
            <person name="Hammon N."/>
            <person name="Deshpande S."/>
            <person name="Cheng J.F."/>
            <person name="Tapia R."/>
            <person name="Goodwin L.A."/>
            <person name="Pitluck S."/>
            <person name="Liolios K."/>
            <person name="Pagani I."/>
            <person name="Ivanova N."/>
            <person name="Mavromatis K."/>
            <person name="Mikhailova N."/>
            <person name="Huntemann M."/>
            <person name="Pati A."/>
            <person name="Chen A."/>
            <person name="Palaniappan K."/>
            <person name="Land M."/>
            <person name="Hauser L."/>
            <person name="Brambilla E.M."/>
            <person name="Rohde M."/>
            <person name="Spring S."/>
            <person name="Gronow S."/>
            <person name="Goker M."/>
            <person name="Woyke T."/>
            <person name="Bristow J."/>
            <person name="Eisen J.A."/>
            <person name="Markowitz V."/>
            <person name="Hugenholtz P."/>
            <person name="Kyrpides N.C."/>
            <person name="Klenk H.P."/>
            <person name="Detter J.C."/>
        </authorList>
    </citation>
    <scope>NUCLEOTIDE SEQUENCE [LARGE SCALE GENOMIC DNA]</scope>
    <source>
        <strain evidence="6">ATCC BAA-1237 / DSM 17374 / SPN1</strain>
    </source>
</reference>
<dbReference type="STRING" id="760011.Spico_0577"/>
<dbReference type="PANTHER" id="PTHR30349:SF41">
    <property type="entry name" value="INTEGRASE_RECOMBINASE PROTEIN MJ0367-RELATED"/>
    <property type="match status" value="1"/>
</dbReference>
<dbReference type="InterPro" id="IPR002104">
    <property type="entry name" value="Integrase_catalytic"/>
</dbReference>
<dbReference type="EMBL" id="CP002659">
    <property type="protein sequence ID" value="AEC01805.1"/>
    <property type="molecule type" value="Genomic_DNA"/>
</dbReference>